<accession>A0A6L5YZR1</accession>
<comment type="subcellular location">
    <subcellularLocation>
        <location evidence="1">Periplasm</location>
    </subcellularLocation>
</comment>
<dbReference type="Proteomes" id="UP000474957">
    <property type="component" value="Unassembled WGS sequence"/>
</dbReference>
<dbReference type="SUPFAM" id="SSF53850">
    <property type="entry name" value="Periplasmic binding protein-like II"/>
    <property type="match status" value="1"/>
</dbReference>
<sequence length="507" mass="55095">MKLTKFLSGAAVLALMATPLSAQTLRYATIGEPPSLDSQMGTATLASTISQHMFETLYAFDASNAPQPYLVTGEEISEDGKTITLNLREGVLFHDGDTMTAEDVAASLTRWAEYGSRGKLLGLESAEATGELEVTLTLSAVNGAWKSILAFVNGGPVIYPAEIVSEAGGEPIAAENYIGTGPYKFGELRPNRHVELVRFDDFTPNEAESDGAAGKRVANFEALRFIPVPDVGTRVSGVQAGDYDYAEYISGDLYGMVRDDDSIQVKISAAPIFGLMFMNSEEGPLAENIKLRQAIMAALDNEQALQVSVGEPELYEATGAFFAEGNIWHTKAGTEAYSQGDPAKAKTLAEEAGYDGTPIKLLVSTNYKAHFDDASVFTRQLADAGINVQMVVVDWATLLTLRGQPAEWDMFMTHHGTVPDPVLLTVMNDSYPGWWQTDEKRDLVAEFTGTSDLAARQATWEKLQALIYEQLPVIKVGNLYSFDIASPQLTTQWEQAPAFPYFWGASK</sequence>
<feature type="signal peptide" evidence="4">
    <location>
        <begin position="1"/>
        <end position="22"/>
    </location>
</feature>
<name>A0A6L5YZR1_9RHOB</name>
<evidence type="ECO:0000256" key="3">
    <source>
        <dbReference type="ARBA" id="ARBA00022729"/>
    </source>
</evidence>
<dbReference type="PANTHER" id="PTHR30290:SF38">
    <property type="entry name" value="D,D-DIPEPTIDE-BINDING PERIPLASMIC PROTEIN DDPA-RELATED"/>
    <property type="match status" value="1"/>
</dbReference>
<dbReference type="CDD" id="cd08502">
    <property type="entry name" value="PBP2_NikA_DppA_OppA_like_16"/>
    <property type="match status" value="1"/>
</dbReference>
<gene>
    <name evidence="6" type="ORF">GE300_06270</name>
</gene>
<dbReference type="GO" id="GO:0015833">
    <property type="term" value="P:peptide transport"/>
    <property type="evidence" value="ECO:0007669"/>
    <property type="project" value="TreeGrafter"/>
</dbReference>
<dbReference type="Gene3D" id="3.40.190.10">
    <property type="entry name" value="Periplasmic binding protein-like II"/>
    <property type="match status" value="1"/>
</dbReference>
<evidence type="ECO:0000256" key="4">
    <source>
        <dbReference type="SAM" id="SignalP"/>
    </source>
</evidence>
<dbReference type="EMBL" id="WIND01000003">
    <property type="protein sequence ID" value="MSU89224.1"/>
    <property type="molecule type" value="Genomic_DNA"/>
</dbReference>
<feature type="domain" description="Solute-binding protein family 5" evidence="5">
    <location>
        <begin position="66"/>
        <end position="420"/>
    </location>
</feature>
<dbReference type="PANTHER" id="PTHR30290">
    <property type="entry name" value="PERIPLASMIC BINDING COMPONENT OF ABC TRANSPORTER"/>
    <property type="match status" value="1"/>
</dbReference>
<dbReference type="AlphaFoldDB" id="A0A6L5YZR1"/>
<dbReference type="Pfam" id="PF00496">
    <property type="entry name" value="SBP_bac_5"/>
    <property type="match status" value="1"/>
</dbReference>
<comment type="caution">
    <text evidence="6">The sequence shown here is derived from an EMBL/GenBank/DDBJ whole genome shotgun (WGS) entry which is preliminary data.</text>
</comment>
<dbReference type="PIRSF" id="PIRSF002741">
    <property type="entry name" value="MppA"/>
    <property type="match status" value="1"/>
</dbReference>
<keyword evidence="7" id="KW-1185">Reference proteome</keyword>
<dbReference type="RefSeq" id="WP_154445707.1">
    <property type="nucleotide sequence ID" value="NZ_WIND01000003.1"/>
</dbReference>
<evidence type="ECO:0000313" key="6">
    <source>
        <dbReference type="EMBL" id="MSU89224.1"/>
    </source>
</evidence>
<dbReference type="GO" id="GO:1904680">
    <property type="term" value="F:peptide transmembrane transporter activity"/>
    <property type="evidence" value="ECO:0007669"/>
    <property type="project" value="TreeGrafter"/>
</dbReference>
<evidence type="ECO:0000313" key="7">
    <source>
        <dbReference type="Proteomes" id="UP000474957"/>
    </source>
</evidence>
<evidence type="ECO:0000256" key="1">
    <source>
        <dbReference type="ARBA" id="ARBA00004418"/>
    </source>
</evidence>
<evidence type="ECO:0000259" key="5">
    <source>
        <dbReference type="Pfam" id="PF00496"/>
    </source>
</evidence>
<reference evidence="6 7" key="1">
    <citation type="submission" date="2019-10" db="EMBL/GenBank/DDBJ databases">
        <title>Cognatihalovulum marinum gen. nov. sp. nov., a new member of the family Rhodobacteraceae isolated from deep seawater of the Northwest Indian Ocean.</title>
        <authorList>
            <person name="Ruan C."/>
            <person name="Wang J."/>
            <person name="Zheng X."/>
            <person name="Song L."/>
            <person name="Zhu Y."/>
            <person name="Huang Y."/>
            <person name="Lu Z."/>
            <person name="Du W."/>
            <person name="Huang L."/>
            <person name="Dai X."/>
        </authorList>
    </citation>
    <scope>NUCLEOTIDE SEQUENCE [LARGE SCALE GENOMIC DNA]</scope>
    <source>
        <strain evidence="6 7">2CG4</strain>
    </source>
</reference>
<evidence type="ECO:0000256" key="2">
    <source>
        <dbReference type="ARBA" id="ARBA00005695"/>
    </source>
</evidence>
<dbReference type="GO" id="GO:0043190">
    <property type="term" value="C:ATP-binding cassette (ABC) transporter complex"/>
    <property type="evidence" value="ECO:0007669"/>
    <property type="project" value="InterPro"/>
</dbReference>
<feature type="chain" id="PRO_5026841335" evidence="4">
    <location>
        <begin position="23"/>
        <end position="507"/>
    </location>
</feature>
<dbReference type="InterPro" id="IPR030678">
    <property type="entry name" value="Peptide/Ni-bd"/>
</dbReference>
<dbReference type="InterPro" id="IPR000914">
    <property type="entry name" value="SBP_5_dom"/>
</dbReference>
<protein>
    <submittedName>
        <fullName evidence="6">ABC transporter substrate-binding protein</fullName>
    </submittedName>
</protein>
<organism evidence="6 7">
    <name type="scientific">Halovulum marinum</name>
    <dbReference type="NCBI Taxonomy" id="2662447"/>
    <lineage>
        <taxon>Bacteria</taxon>
        <taxon>Pseudomonadati</taxon>
        <taxon>Pseudomonadota</taxon>
        <taxon>Alphaproteobacteria</taxon>
        <taxon>Rhodobacterales</taxon>
        <taxon>Paracoccaceae</taxon>
        <taxon>Halovulum</taxon>
    </lineage>
</organism>
<proteinExistence type="inferred from homology"/>
<dbReference type="GO" id="GO:0030288">
    <property type="term" value="C:outer membrane-bounded periplasmic space"/>
    <property type="evidence" value="ECO:0007669"/>
    <property type="project" value="UniProtKB-ARBA"/>
</dbReference>
<dbReference type="Gene3D" id="3.10.105.10">
    <property type="entry name" value="Dipeptide-binding Protein, Domain 3"/>
    <property type="match status" value="1"/>
</dbReference>
<dbReference type="InterPro" id="IPR039424">
    <property type="entry name" value="SBP_5"/>
</dbReference>
<keyword evidence="3 4" id="KW-0732">Signal</keyword>
<comment type="similarity">
    <text evidence="2">Belongs to the bacterial solute-binding protein 5 family.</text>
</comment>